<dbReference type="EMBL" id="FNFC01000019">
    <property type="protein sequence ID" value="SDK11471.1"/>
    <property type="molecule type" value="Genomic_DNA"/>
</dbReference>
<dbReference type="AlphaFoldDB" id="A0A1G8Z8T8"/>
<keyword evidence="2" id="KW-0378">Hydrolase</keyword>
<protein>
    <submittedName>
        <fullName evidence="2">LexA-binding, inner membrane-associated putative hydrolase</fullName>
    </submittedName>
</protein>
<sequence length="192" mass="21091">MLPWGHLGVGYLCYTLASRQTDRYPSQGAAVLLLAVGTQFPDLVDKPLAWQLGVLPSGRGVAHSFLVALVLSALLILAGRQVRRLPEAIAFAVGYVTHILGDAVPVAIATDWNELSFLSWPVTSFYEYPNEIDRSILEYLLTPDRILGNSLDILVFALAAVMWMRDGTPGVRLVLHWLGVGPRPEQTREPDS</sequence>
<dbReference type="InterPro" id="IPR007404">
    <property type="entry name" value="YdjM-like"/>
</dbReference>
<keyword evidence="1" id="KW-0812">Transmembrane</keyword>
<accession>A0A1G8Z8T8</accession>
<reference evidence="2 3" key="1">
    <citation type="submission" date="2016-10" db="EMBL/GenBank/DDBJ databases">
        <authorList>
            <person name="de Groot N.N."/>
        </authorList>
    </citation>
    <scope>NUCLEOTIDE SEQUENCE [LARGE SCALE GENOMIC DNA]</scope>
    <source>
        <strain evidence="2 3">IBRC-M10015</strain>
    </source>
</reference>
<proteinExistence type="predicted"/>
<keyword evidence="1" id="KW-1133">Transmembrane helix</keyword>
<feature type="transmembrane region" description="Helical" evidence="1">
    <location>
        <begin position="60"/>
        <end position="77"/>
    </location>
</feature>
<dbReference type="GO" id="GO:0016787">
    <property type="term" value="F:hydrolase activity"/>
    <property type="evidence" value="ECO:0007669"/>
    <property type="project" value="UniProtKB-KW"/>
</dbReference>
<dbReference type="Pfam" id="PF04307">
    <property type="entry name" value="YdjM"/>
    <property type="match status" value="1"/>
</dbReference>
<keyword evidence="1" id="KW-0472">Membrane</keyword>
<dbReference type="OrthoDB" id="206308at2157"/>
<dbReference type="RefSeq" id="WP_176765348.1">
    <property type="nucleotide sequence ID" value="NZ_FNFC01000019.1"/>
</dbReference>
<evidence type="ECO:0000313" key="2">
    <source>
        <dbReference type="EMBL" id="SDK11471.1"/>
    </source>
</evidence>
<gene>
    <name evidence="2" type="ORF">SAMN05216226_11919</name>
</gene>
<keyword evidence="3" id="KW-1185">Reference proteome</keyword>
<evidence type="ECO:0000313" key="3">
    <source>
        <dbReference type="Proteomes" id="UP000198856"/>
    </source>
</evidence>
<organism evidence="2 3">
    <name type="scientific">Halovenus aranensis</name>
    <dbReference type="NCBI Taxonomy" id="890420"/>
    <lineage>
        <taxon>Archaea</taxon>
        <taxon>Methanobacteriati</taxon>
        <taxon>Methanobacteriota</taxon>
        <taxon>Stenosarchaea group</taxon>
        <taxon>Halobacteria</taxon>
        <taxon>Halobacteriales</taxon>
        <taxon>Haloarculaceae</taxon>
        <taxon>Halovenus</taxon>
    </lineage>
</organism>
<evidence type="ECO:0000256" key="1">
    <source>
        <dbReference type="SAM" id="Phobius"/>
    </source>
</evidence>
<name>A0A1G8Z8T8_9EURY</name>
<dbReference type="Proteomes" id="UP000198856">
    <property type="component" value="Unassembled WGS sequence"/>
</dbReference>